<keyword evidence="3" id="KW-1185">Reference proteome</keyword>
<protein>
    <submittedName>
        <fullName evidence="2">Uncharacterized protein</fullName>
    </submittedName>
</protein>
<evidence type="ECO:0000313" key="3">
    <source>
        <dbReference type="Proteomes" id="UP001152799"/>
    </source>
</evidence>
<reference evidence="2" key="1">
    <citation type="submission" date="2022-01" db="EMBL/GenBank/DDBJ databases">
        <authorList>
            <person name="King R."/>
        </authorList>
    </citation>
    <scope>NUCLEOTIDE SEQUENCE</scope>
</reference>
<gene>
    <name evidence="2" type="ORF">CEUTPL_LOCUS13711</name>
</gene>
<feature type="region of interest" description="Disordered" evidence="1">
    <location>
        <begin position="65"/>
        <end position="84"/>
    </location>
</feature>
<evidence type="ECO:0000313" key="2">
    <source>
        <dbReference type="EMBL" id="CAG9773320.1"/>
    </source>
</evidence>
<name>A0A9N9QSZ9_9CUCU</name>
<sequence length="115" mass="12961">MSVNLALCRGTLSPEVADSDLEEEYSDAFANATPSAAPISPYRRNRRSLSEGNILFLDDDKRMQPNLRDRADSDDEATEWRHEGESIVRNMKRKRLPRPLKGHANKFCVSLQGAS</sequence>
<proteinExistence type="predicted"/>
<dbReference type="Proteomes" id="UP001152799">
    <property type="component" value="Chromosome 9"/>
</dbReference>
<accession>A0A9N9QSZ9</accession>
<evidence type="ECO:0000256" key="1">
    <source>
        <dbReference type="SAM" id="MobiDB-lite"/>
    </source>
</evidence>
<organism evidence="2 3">
    <name type="scientific">Ceutorhynchus assimilis</name>
    <name type="common">cabbage seed weevil</name>
    <dbReference type="NCBI Taxonomy" id="467358"/>
    <lineage>
        <taxon>Eukaryota</taxon>
        <taxon>Metazoa</taxon>
        <taxon>Ecdysozoa</taxon>
        <taxon>Arthropoda</taxon>
        <taxon>Hexapoda</taxon>
        <taxon>Insecta</taxon>
        <taxon>Pterygota</taxon>
        <taxon>Neoptera</taxon>
        <taxon>Endopterygota</taxon>
        <taxon>Coleoptera</taxon>
        <taxon>Polyphaga</taxon>
        <taxon>Cucujiformia</taxon>
        <taxon>Curculionidae</taxon>
        <taxon>Ceutorhynchinae</taxon>
        <taxon>Ceutorhynchus</taxon>
    </lineage>
</organism>
<dbReference type="AlphaFoldDB" id="A0A9N9QSZ9"/>
<dbReference type="EMBL" id="OU892285">
    <property type="protein sequence ID" value="CAG9773320.1"/>
    <property type="molecule type" value="Genomic_DNA"/>
</dbReference>